<proteinExistence type="predicted"/>
<accession>A0A811QEN8</accession>
<name>A0A811QEN8_9POAL</name>
<keyword evidence="3" id="KW-1185">Reference proteome</keyword>
<sequence length="91" mass="9411">MAAAKSVDFPAGAVNGGCGSATNPANDGEGRRRDIEAGGDWASTPAPTATTMMAATQRPPRGQRLASLDVFKGITVVVSNNKLRHPRPLSH</sequence>
<evidence type="ECO:0000256" key="1">
    <source>
        <dbReference type="SAM" id="MobiDB-lite"/>
    </source>
</evidence>
<protein>
    <submittedName>
        <fullName evidence="2">Uncharacterized protein</fullName>
    </submittedName>
</protein>
<dbReference type="AlphaFoldDB" id="A0A811QEN8"/>
<organism evidence="2 3">
    <name type="scientific">Miscanthus lutarioriparius</name>
    <dbReference type="NCBI Taxonomy" id="422564"/>
    <lineage>
        <taxon>Eukaryota</taxon>
        <taxon>Viridiplantae</taxon>
        <taxon>Streptophyta</taxon>
        <taxon>Embryophyta</taxon>
        <taxon>Tracheophyta</taxon>
        <taxon>Spermatophyta</taxon>
        <taxon>Magnoliopsida</taxon>
        <taxon>Liliopsida</taxon>
        <taxon>Poales</taxon>
        <taxon>Poaceae</taxon>
        <taxon>PACMAD clade</taxon>
        <taxon>Panicoideae</taxon>
        <taxon>Andropogonodae</taxon>
        <taxon>Andropogoneae</taxon>
        <taxon>Saccharinae</taxon>
        <taxon>Miscanthus</taxon>
    </lineage>
</organism>
<dbReference type="EMBL" id="CAJGYO010000010">
    <property type="protein sequence ID" value="CAD6256824.1"/>
    <property type="molecule type" value="Genomic_DNA"/>
</dbReference>
<comment type="caution">
    <text evidence="2">The sequence shown here is derived from an EMBL/GenBank/DDBJ whole genome shotgun (WGS) entry which is preliminary data.</text>
</comment>
<dbReference type="Proteomes" id="UP000604825">
    <property type="component" value="Unassembled WGS sequence"/>
</dbReference>
<gene>
    <name evidence="2" type="ORF">NCGR_LOCUS40321</name>
</gene>
<reference evidence="2" key="1">
    <citation type="submission" date="2020-10" db="EMBL/GenBank/DDBJ databases">
        <authorList>
            <person name="Han B."/>
            <person name="Lu T."/>
            <person name="Zhao Q."/>
            <person name="Huang X."/>
            <person name="Zhao Y."/>
        </authorList>
    </citation>
    <scope>NUCLEOTIDE SEQUENCE</scope>
</reference>
<feature type="region of interest" description="Disordered" evidence="1">
    <location>
        <begin position="1"/>
        <end position="48"/>
    </location>
</feature>
<evidence type="ECO:0000313" key="3">
    <source>
        <dbReference type="Proteomes" id="UP000604825"/>
    </source>
</evidence>
<evidence type="ECO:0000313" key="2">
    <source>
        <dbReference type="EMBL" id="CAD6256824.1"/>
    </source>
</evidence>